<gene>
    <name evidence="1" type="ORF">DM558_13365</name>
</gene>
<dbReference type="Proteomes" id="UP000273143">
    <property type="component" value="Chromosome"/>
</dbReference>
<dbReference type="Pfam" id="PF09844">
    <property type="entry name" value="DUF2071"/>
    <property type="match status" value="1"/>
</dbReference>
<evidence type="ECO:0000313" key="1">
    <source>
        <dbReference type="EMBL" id="AZS51697.1"/>
    </source>
</evidence>
<organism evidence="1 2">
    <name type="scientific">Entomomonas moraniae</name>
    <dbReference type="NCBI Taxonomy" id="2213226"/>
    <lineage>
        <taxon>Bacteria</taxon>
        <taxon>Pseudomonadati</taxon>
        <taxon>Pseudomonadota</taxon>
        <taxon>Gammaproteobacteria</taxon>
        <taxon>Pseudomonadales</taxon>
        <taxon>Pseudomonadaceae</taxon>
        <taxon>Entomomonas</taxon>
    </lineage>
</organism>
<proteinExistence type="predicted"/>
<protein>
    <submittedName>
        <fullName evidence="1">Uncharacterized protein</fullName>
    </submittedName>
</protein>
<reference evidence="2" key="1">
    <citation type="submission" date="2018-06" db="EMBL/GenBank/DDBJ databases">
        <title>Complete genome of Pseudomonas insecticola strain QZS01.</title>
        <authorList>
            <person name="Wang J."/>
            <person name="Su Q."/>
        </authorList>
    </citation>
    <scope>NUCLEOTIDE SEQUENCE [LARGE SCALE GENOMIC DNA]</scope>
    <source>
        <strain evidence="2">QZS01</strain>
    </source>
</reference>
<dbReference type="AlphaFoldDB" id="A0A3Q9JKI8"/>
<evidence type="ECO:0000313" key="2">
    <source>
        <dbReference type="Proteomes" id="UP000273143"/>
    </source>
</evidence>
<name>A0A3Q9JKI8_9GAMM</name>
<sequence length="285" mass="32614">MIDNNYKHPFESCWGSCCNYLLNNKVILTMRRKLFSYLPFLKLKSDVTDVVYMNWLVDLEAFKDYIPEGVTLFEKQGRALFTILTYKHHHFSPAFLGPFRKLFPSPLQSNWRLYVDQLPLKTNNDQEVVLFLKNILDSHLFAIGSRLFSDALPSHFAASFTHSKQGDCYETIITPGEGSAPELQARLTEMDSQHWLPVEFEYYFGDIQKALEFICLQKAAISSIGSSKEVAYAGIDLPVDIATIKPMQLNGIHVPFLETLQGNLSQPFCFVVPSVPFTVLWERVL</sequence>
<dbReference type="KEGG" id="emo:DM558_13365"/>
<accession>A0A3Q9JKI8</accession>
<dbReference type="InterPro" id="IPR018644">
    <property type="entry name" value="DUF2071"/>
</dbReference>
<keyword evidence="2" id="KW-1185">Reference proteome</keyword>
<dbReference type="EMBL" id="CP029822">
    <property type="protein sequence ID" value="AZS51697.1"/>
    <property type="molecule type" value="Genomic_DNA"/>
</dbReference>